<proteinExistence type="predicted"/>
<dbReference type="InterPro" id="IPR011009">
    <property type="entry name" value="Kinase-like_dom_sf"/>
</dbReference>
<evidence type="ECO:0000259" key="3">
    <source>
        <dbReference type="Pfam" id="PF08308"/>
    </source>
</evidence>
<keyword evidence="2" id="KW-0472">Membrane</keyword>
<gene>
    <name evidence="4" type="ORF">NX774_02700</name>
</gene>
<accession>A0ABT2D685</accession>
<keyword evidence="2" id="KW-1133">Transmembrane helix</keyword>
<comment type="caution">
    <text evidence="4">The sequence shown here is derived from an EMBL/GenBank/DDBJ whole genome shotgun (WGS) entry which is preliminary data.</text>
</comment>
<feature type="transmembrane region" description="Helical" evidence="2">
    <location>
        <begin position="185"/>
        <end position="206"/>
    </location>
</feature>
<dbReference type="Pfam" id="PF08308">
    <property type="entry name" value="PEGA"/>
    <property type="match status" value="1"/>
</dbReference>
<dbReference type="Proteomes" id="UP001206126">
    <property type="component" value="Unassembled WGS sequence"/>
</dbReference>
<dbReference type="SUPFAM" id="SSF56112">
    <property type="entry name" value="Protein kinase-like (PK-like)"/>
    <property type="match status" value="1"/>
</dbReference>
<evidence type="ECO:0000313" key="5">
    <source>
        <dbReference type="Proteomes" id="UP001206126"/>
    </source>
</evidence>
<reference evidence="4 5" key="1">
    <citation type="submission" date="2022-08" db="EMBL/GenBank/DDBJ databases">
        <title>Reclassification of Massilia species as members of the genera Telluria, Duganella, Pseudoduganella, Mokoshia gen. nov. and Zemynaea gen. nov. using orthogonal and non-orthogonal genome-based approaches.</title>
        <authorList>
            <person name="Bowman J.P."/>
        </authorList>
    </citation>
    <scope>NUCLEOTIDE SEQUENCE [LARGE SCALE GENOMIC DNA]</scope>
    <source>
        <strain evidence="4 5">JCM 31605</strain>
    </source>
</reference>
<evidence type="ECO:0000256" key="2">
    <source>
        <dbReference type="SAM" id="Phobius"/>
    </source>
</evidence>
<dbReference type="EMBL" id="JANUHB010000001">
    <property type="protein sequence ID" value="MCS0806831.1"/>
    <property type="molecule type" value="Genomic_DNA"/>
</dbReference>
<evidence type="ECO:0000256" key="1">
    <source>
        <dbReference type="SAM" id="MobiDB-lite"/>
    </source>
</evidence>
<protein>
    <submittedName>
        <fullName evidence="4">PEGA domain-containing protein</fullName>
    </submittedName>
</protein>
<dbReference type="Gene3D" id="1.10.510.10">
    <property type="entry name" value="Transferase(Phosphotransferase) domain 1"/>
    <property type="match status" value="1"/>
</dbReference>
<feature type="compositionally biased region" description="Low complexity" evidence="1">
    <location>
        <begin position="287"/>
        <end position="299"/>
    </location>
</feature>
<name>A0ABT2D685_9BURK</name>
<dbReference type="RefSeq" id="WP_258820603.1">
    <property type="nucleotide sequence ID" value="NZ_JANUHB010000001.1"/>
</dbReference>
<evidence type="ECO:0000313" key="4">
    <source>
        <dbReference type="EMBL" id="MCS0806831.1"/>
    </source>
</evidence>
<dbReference type="InterPro" id="IPR013229">
    <property type="entry name" value="PEGA"/>
</dbReference>
<keyword evidence="5" id="KW-1185">Reference proteome</keyword>
<organism evidence="4 5">
    <name type="scientific">Massilia agilis</name>
    <dbReference type="NCBI Taxonomy" id="1811226"/>
    <lineage>
        <taxon>Bacteria</taxon>
        <taxon>Pseudomonadati</taxon>
        <taxon>Pseudomonadota</taxon>
        <taxon>Betaproteobacteria</taxon>
        <taxon>Burkholderiales</taxon>
        <taxon>Oxalobacteraceae</taxon>
        <taxon>Telluria group</taxon>
        <taxon>Massilia</taxon>
    </lineage>
</organism>
<feature type="compositionally biased region" description="Low complexity" evidence="1">
    <location>
        <begin position="224"/>
        <end position="265"/>
    </location>
</feature>
<sequence>MMTSPSTIRSPTLARTVRQVVSQQPEQVNEVWCRKIFRNILQALERHHALRQPHAPISPDTIGFDAHGDPVLLPADGATTEPGEAADVQALGAVVHYAITWEPQPLTLLRTQALDGFSESLVGAVNKCIAPDPAERPQSIAELRNLLGIVALGAVIPHATPEPIFAPVETTRTTSIFGPDKWQRWMLICLAAVVLLAAASALWMLLRDADGGDNVALTLPETVPASHSASPGAAPAHVLPAPSAPVAPASPAATPAVPDHATTALPPAPTTRSIEPEPAASPPARPVAPSAAPARDAQQAPSVTYKLVVKPWGTVYVDGAERGISPPLKHLRLAPGQHTVRVVNPNYRDRVLRIDAENNRNGRIDVDFGQRSR</sequence>
<keyword evidence="2" id="KW-0812">Transmembrane</keyword>
<feature type="region of interest" description="Disordered" evidence="1">
    <location>
        <begin position="224"/>
        <end position="299"/>
    </location>
</feature>
<feature type="domain" description="PEGA" evidence="3">
    <location>
        <begin position="314"/>
        <end position="369"/>
    </location>
</feature>